<feature type="domain" description="OmpA-like" evidence="4">
    <location>
        <begin position="18"/>
        <end position="76"/>
    </location>
</feature>
<name>A0A098L9Z3_9BACT</name>
<dbReference type="InterPro" id="IPR006665">
    <property type="entry name" value="OmpA-like"/>
</dbReference>
<accession>A0A098L9Z3</accession>
<comment type="caution">
    <text evidence="5">The sequence shown here is derived from an EMBL/GenBank/DDBJ whole genome shotgun (WGS) entry which is preliminary data.</text>
</comment>
<dbReference type="PRINTS" id="PR01021">
    <property type="entry name" value="OMPADOMAIN"/>
</dbReference>
<dbReference type="AlphaFoldDB" id="A0A098L9Z3"/>
<gene>
    <name evidence="5" type="ORF">MYP_369</name>
</gene>
<dbReference type="STRING" id="153721.MYP_369"/>
<evidence type="ECO:0000256" key="1">
    <source>
        <dbReference type="ARBA" id="ARBA00004370"/>
    </source>
</evidence>
<comment type="subcellular location">
    <subcellularLocation>
        <location evidence="1">Membrane</location>
    </subcellularLocation>
</comment>
<evidence type="ECO:0000256" key="3">
    <source>
        <dbReference type="PROSITE-ProRule" id="PRU00473"/>
    </source>
</evidence>
<dbReference type="Gene3D" id="3.30.1330.60">
    <property type="entry name" value="OmpA-like domain"/>
    <property type="match status" value="1"/>
</dbReference>
<keyword evidence="2 3" id="KW-0472">Membrane</keyword>
<dbReference type="InterPro" id="IPR006664">
    <property type="entry name" value="OMP_bac"/>
</dbReference>
<evidence type="ECO:0000256" key="2">
    <source>
        <dbReference type="ARBA" id="ARBA00023136"/>
    </source>
</evidence>
<dbReference type="Proteomes" id="UP000030185">
    <property type="component" value="Unassembled WGS sequence"/>
</dbReference>
<dbReference type="InterPro" id="IPR036737">
    <property type="entry name" value="OmpA-like_sf"/>
</dbReference>
<sequence length="76" mass="8541">MSVITSYGQKFTLQDTTFNIGDVLISQDILFDFNKAIISSENYDLLDSIASFLQKNKKLTIEVSLHSDERGSGKYS</sequence>
<dbReference type="EMBL" id="BBLT01000001">
    <property type="protein sequence ID" value="GAL83143.1"/>
    <property type="molecule type" value="Genomic_DNA"/>
</dbReference>
<keyword evidence="6" id="KW-1185">Reference proteome</keyword>
<evidence type="ECO:0000313" key="5">
    <source>
        <dbReference type="EMBL" id="GAL83143.1"/>
    </source>
</evidence>
<dbReference type="GO" id="GO:0016020">
    <property type="term" value="C:membrane"/>
    <property type="evidence" value="ECO:0007669"/>
    <property type="project" value="UniProtKB-SubCell"/>
</dbReference>
<evidence type="ECO:0000259" key="4">
    <source>
        <dbReference type="PROSITE" id="PS51123"/>
    </source>
</evidence>
<dbReference type="PROSITE" id="PS51123">
    <property type="entry name" value="OMPA_2"/>
    <property type="match status" value="1"/>
</dbReference>
<protein>
    <recommendedName>
        <fullName evidence="4">OmpA-like domain-containing protein</fullName>
    </recommendedName>
</protein>
<evidence type="ECO:0000313" key="6">
    <source>
        <dbReference type="Proteomes" id="UP000030185"/>
    </source>
</evidence>
<reference evidence="5 6" key="1">
    <citation type="submission" date="2014-09" db="EMBL/GenBank/DDBJ databases">
        <title>Sporocytophaga myxococcoides PG-01 genome sequencing.</title>
        <authorList>
            <person name="Liu L."/>
            <person name="Gao P.J."/>
            <person name="Chen G.J."/>
            <person name="Wang L.S."/>
        </authorList>
    </citation>
    <scope>NUCLEOTIDE SEQUENCE [LARGE SCALE GENOMIC DNA]</scope>
    <source>
        <strain evidence="5 6">PG-01</strain>
    </source>
</reference>
<proteinExistence type="predicted"/>
<dbReference type="SUPFAM" id="SSF103088">
    <property type="entry name" value="OmpA-like"/>
    <property type="match status" value="1"/>
</dbReference>
<organism evidence="5 6">
    <name type="scientific">Sporocytophaga myxococcoides</name>
    <dbReference type="NCBI Taxonomy" id="153721"/>
    <lineage>
        <taxon>Bacteria</taxon>
        <taxon>Pseudomonadati</taxon>
        <taxon>Bacteroidota</taxon>
        <taxon>Cytophagia</taxon>
        <taxon>Cytophagales</taxon>
        <taxon>Cytophagaceae</taxon>
        <taxon>Sporocytophaga</taxon>
    </lineage>
</organism>